<dbReference type="Gene3D" id="3.40.50.410">
    <property type="entry name" value="von Willebrand factor, type A domain"/>
    <property type="match status" value="1"/>
</dbReference>
<evidence type="ECO:0000313" key="3">
    <source>
        <dbReference type="Proteomes" id="UP001500967"/>
    </source>
</evidence>
<evidence type="ECO:0000259" key="1">
    <source>
        <dbReference type="PROSITE" id="PS50234"/>
    </source>
</evidence>
<gene>
    <name evidence="2" type="ORF">GCM10009539_65010</name>
</gene>
<sequence>MTAVKSKCLPTYLVIDTSLSMESHQDLLNDTVEHVFTVIGDNPRVSEFAHLSVVTFSTAPHVVLEMSDIEHVTEIPVLECSGSTNYGPLFSLLRQRIDQDVEQLNAGGRRAVLRPAVFILTDGEPMDQNWTGPLAALVDRGWRRYPHIISYGFGDANEAVLGQIATRMAFLAVNVEREKEAIVSMMTSLLKTLVESAGADEFRIPTEVPGYRTVPVEIIE</sequence>
<keyword evidence="3" id="KW-1185">Reference proteome</keyword>
<dbReference type="PROSITE" id="PS50234">
    <property type="entry name" value="VWFA"/>
    <property type="match status" value="1"/>
</dbReference>
<evidence type="ECO:0000313" key="2">
    <source>
        <dbReference type="EMBL" id="GAA0268905.1"/>
    </source>
</evidence>
<name>A0ABN0V0C9_9ACTN</name>
<dbReference type="EMBL" id="BAAAGX010000028">
    <property type="protein sequence ID" value="GAA0268905.1"/>
    <property type="molecule type" value="Genomic_DNA"/>
</dbReference>
<dbReference type="InterPro" id="IPR002035">
    <property type="entry name" value="VWF_A"/>
</dbReference>
<dbReference type="Pfam" id="PF13519">
    <property type="entry name" value="VWA_2"/>
    <property type="match status" value="1"/>
</dbReference>
<dbReference type="SMART" id="SM00327">
    <property type="entry name" value="VWA"/>
    <property type="match status" value="1"/>
</dbReference>
<comment type="caution">
    <text evidence="2">The sequence shown here is derived from an EMBL/GenBank/DDBJ whole genome shotgun (WGS) entry which is preliminary data.</text>
</comment>
<proteinExistence type="predicted"/>
<dbReference type="InterPro" id="IPR036465">
    <property type="entry name" value="vWFA_dom_sf"/>
</dbReference>
<dbReference type="RefSeq" id="WP_344652751.1">
    <property type="nucleotide sequence ID" value="NZ_BAAAGX010000028.1"/>
</dbReference>
<dbReference type="Proteomes" id="UP001500967">
    <property type="component" value="Unassembled WGS sequence"/>
</dbReference>
<accession>A0ABN0V0C9</accession>
<protein>
    <submittedName>
        <fullName evidence="2">VWA domain-containing protein</fullName>
    </submittedName>
</protein>
<organism evidence="2 3">
    <name type="scientific">Cryptosporangium japonicum</name>
    <dbReference type="NCBI Taxonomy" id="80872"/>
    <lineage>
        <taxon>Bacteria</taxon>
        <taxon>Bacillati</taxon>
        <taxon>Actinomycetota</taxon>
        <taxon>Actinomycetes</taxon>
        <taxon>Cryptosporangiales</taxon>
        <taxon>Cryptosporangiaceae</taxon>
        <taxon>Cryptosporangium</taxon>
    </lineage>
</organism>
<feature type="domain" description="VWFA" evidence="1">
    <location>
        <begin position="10"/>
        <end position="193"/>
    </location>
</feature>
<reference evidence="2 3" key="1">
    <citation type="journal article" date="2019" name="Int. J. Syst. Evol. Microbiol.">
        <title>The Global Catalogue of Microorganisms (GCM) 10K type strain sequencing project: providing services to taxonomists for standard genome sequencing and annotation.</title>
        <authorList>
            <consortium name="The Broad Institute Genomics Platform"/>
            <consortium name="The Broad Institute Genome Sequencing Center for Infectious Disease"/>
            <person name="Wu L."/>
            <person name="Ma J."/>
        </authorList>
    </citation>
    <scope>NUCLEOTIDE SEQUENCE [LARGE SCALE GENOMIC DNA]</scope>
    <source>
        <strain evidence="2 3">JCM 10425</strain>
    </source>
</reference>
<dbReference type="SUPFAM" id="SSF53300">
    <property type="entry name" value="vWA-like"/>
    <property type="match status" value="1"/>
</dbReference>